<evidence type="ECO:0000256" key="1">
    <source>
        <dbReference type="ARBA" id="ARBA00004127"/>
    </source>
</evidence>
<accession>X1BP83</accession>
<evidence type="ECO:0000256" key="2">
    <source>
        <dbReference type="ARBA" id="ARBA00022448"/>
    </source>
</evidence>
<keyword evidence="7 8" id="KW-0472">Membrane</keyword>
<dbReference type="Pfam" id="PF02508">
    <property type="entry name" value="Rnf-Nqr"/>
    <property type="match status" value="1"/>
</dbReference>
<dbReference type="HAMAP" id="MF_00478">
    <property type="entry name" value="RsxE_RnfE"/>
    <property type="match status" value="1"/>
</dbReference>
<dbReference type="PANTHER" id="PTHR30586:SF0">
    <property type="entry name" value="ION-TRANSLOCATING OXIDOREDUCTASE COMPLEX SUBUNIT E"/>
    <property type="match status" value="1"/>
</dbReference>
<gene>
    <name evidence="9" type="ORF">S01H4_39232</name>
</gene>
<dbReference type="NCBIfam" id="NF009070">
    <property type="entry name" value="PRK12405.1"/>
    <property type="match status" value="1"/>
</dbReference>
<comment type="subcellular location">
    <subcellularLocation>
        <location evidence="1">Endomembrane system</location>
        <topology evidence="1">Multi-pass membrane protein</topology>
    </subcellularLocation>
</comment>
<feature type="transmembrane region" description="Helical" evidence="8">
    <location>
        <begin position="22"/>
        <end position="50"/>
    </location>
</feature>
<evidence type="ECO:0000256" key="3">
    <source>
        <dbReference type="ARBA" id="ARBA00022692"/>
    </source>
</evidence>
<dbReference type="GO" id="GO:0022900">
    <property type="term" value="P:electron transport chain"/>
    <property type="evidence" value="ECO:0007669"/>
    <property type="project" value="InterPro"/>
</dbReference>
<dbReference type="GO" id="GO:0012505">
    <property type="term" value="C:endomembrane system"/>
    <property type="evidence" value="ECO:0007669"/>
    <property type="project" value="UniProtKB-SubCell"/>
</dbReference>
<dbReference type="PANTHER" id="PTHR30586">
    <property type="entry name" value="ELECTRON TRANSPORT COMPLEX PROTEIN RNFE"/>
    <property type="match status" value="1"/>
</dbReference>
<dbReference type="EMBL" id="BART01021227">
    <property type="protein sequence ID" value="GAG97719.1"/>
    <property type="molecule type" value="Genomic_DNA"/>
</dbReference>
<evidence type="ECO:0000256" key="4">
    <source>
        <dbReference type="ARBA" id="ARBA00022967"/>
    </source>
</evidence>
<feature type="transmembrane region" description="Helical" evidence="8">
    <location>
        <begin position="71"/>
        <end position="91"/>
    </location>
</feature>
<keyword evidence="2" id="KW-0813">Transport</keyword>
<feature type="transmembrane region" description="Helical" evidence="8">
    <location>
        <begin position="166"/>
        <end position="190"/>
    </location>
</feature>
<sequence>MSGYVQELTKGIWKDNPVFKMVLGLCPLLAVTNTAINGIAMGLASTFVLVCSNTVVSSLRSIIPSKVRIPAFIIVIASFVTIVDLSMNAWAHQLHKTLGLFIPLIVVNCLILGRSEAFASRNPVLRSVVDGVGMGIGFTLALFLLGTVREILGSGTFFGYPILGSAYNDILVLILPPGAFLAMGIMLGAFNSLERS</sequence>
<keyword evidence="3 8" id="KW-0812">Transmembrane</keyword>
<comment type="caution">
    <text evidence="9">The sequence shown here is derived from an EMBL/GenBank/DDBJ whole genome shotgun (WGS) entry which is preliminary data.</text>
</comment>
<feature type="transmembrane region" description="Helical" evidence="8">
    <location>
        <begin position="97"/>
        <end position="115"/>
    </location>
</feature>
<dbReference type="AlphaFoldDB" id="X1BP83"/>
<proteinExistence type="inferred from homology"/>
<dbReference type="PIRSF" id="PIRSF006102">
    <property type="entry name" value="NQR_DE"/>
    <property type="match status" value="1"/>
</dbReference>
<keyword evidence="6 8" id="KW-1133">Transmembrane helix</keyword>
<name>X1BP83_9ZZZZ</name>
<evidence type="ECO:0000256" key="6">
    <source>
        <dbReference type="ARBA" id="ARBA00022989"/>
    </source>
</evidence>
<organism evidence="9">
    <name type="scientific">marine sediment metagenome</name>
    <dbReference type="NCBI Taxonomy" id="412755"/>
    <lineage>
        <taxon>unclassified sequences</taxon>
        <taxon>metagenomes</taxon>
        <taxon>ecological metagenomes</taxon>
    </lineage>
</organism>
<reference evidence="9" key="1">
    <citation type="journal article" date="2014" name="Front. Microbiol.">
        <title>High frequency of phylogenetically diverse reductive dehalogenase-homologous genes in deep subseafloor sedimentary metagenomes.</title>
        <authorList>
            <person name="Kawai M."/>
            <person name="Futagami T."/>
            <person name="Toyoda A."/>
            <person name="Takaki Y."/>
            <person name="Nishi S."/>
            <person name="Hori S."/>
            <person name="Arai W."/>
            <person name="Tsubouchi T."/>
            <person name="Morono Y."/>
            <person name="Uchiyama I."/>
            <person name="Ito T."/>
            <person name="Fujiyama A."/>
            <person name="Inagaki F."/>
            <person name="Takami H."/>
        </authorList>
    </citation>
    <scope>NUCLEOTIDE SEQUENCE</scope>
    <source>
        <strain evidence="9">Expedition CK06-06</strain>
    </source>
</reference>
<keyword evidence="5" id="KW-0249">Electron transport</keyword>
<feature type="transmembrane region" description="Helical" evidence="8">
    <location>
        <begin position="127"/>
        <end position="146"/>
    </location>
</feature>
<evidence type="ECO:0000313" key="9">
    <source>
        <dbReference type="EMBL" id="GAG97719.1"/>
    </source>
</evidence>
<keyword evidence="4" id="KW-1278">Translocase</keyword>
<evidence type="ECO:0000256" key="7">
    <source>
        <dbReference type="ARBA" id="ARBA00023136"/>
    </source>
</evidence>
<protein>
    <recommendedName>
        <fullName evidence="10">Rnf electron transport complex subunit E</fullName>
    </recommendedName>
</protein>
<evidence type="ECO:0008006" key="10">
    <source>
        <dbReference type="Google" id="ProtNLM"/>
    </source>
</evidence>
<evidence type="ECO:0000256" key="5">
    <source>
        <dbReference type="ARBA" id="ARBA00022982"/>
    </source>
</evidence>
<dbReference type="GO" id="GO:0005886">
    <property type="term" value="C:plasma membrane"/>
    <property type="evidence" value="ECO:0007669"/>
    <property type="project" value="TreeGrafter"/>
</dbReference>
<dbReference type="NCBIfam" id="TIGR01948">
    <property type="entry name" value="rnfE"/>
    <property type="match status" value="1"/>
</dbReference>
<dbReference type="InterPro" id="IPR003667">
    <property type="entry name" value="NqrDE/RnfAE"/>
</dbReference>
<evidence type="ECO:0000256" key="8">
    <source>
        <dbReference type="SAM" id="Phobius"/>
    </source>
</evidence>
<dbReference type="InterPro" id="IPR010968">
    <property type="entry name" value="RnfE"/>
</dbReference>